<dbReference type="EMBL" id="VLLK01000001">
    <property type="protein sequence ID" value="TWJ09581.1"/>
    <property type="molecule type" value="Genomic_DNA"/>
</dbReference>
<feature type="domain" description="AB hydrolase-1" evidence="1">
    <location>
        <begin position="64"/>
        <end position="298"/>
    </location>
</feature>
<reference evidence="2 3" key="1">
    <citation type="submission" date="2019-07" db="EMBL/GenBank/DDBJ databases">
        <title>Genomic Encyclopedia of Archaeal and Bacterial Type Strains, Phase II (KMG-II): from individual species to whole genera.</title>
        <authorList>
            <person name="Goeker M."/>
        </authorList>
    </citation>
    <scope>NUCLEOTIDE SEQUENCE [LARGE SCALE GENOMIC DNA]</scope>
    <source>
        <strain evidence="2 3">ATCC BAA-2084</strain>
    </source>
</reference>
<dbReference type="InterPro" id="IPR050266">
    <property type="entry name" value="AB_hydrolase_sf"/>
</dbReference>
<dbReference type="InterPro" id="IPR029058">
    <property type="entry name" value="AB_hydrolase_fold"/>
</dbReference>
<organism evidence="2 3">
    <name type="scientific">Altererythrobacter ishigakiensis</name>
    <dbReference type="NCBI Taxonomy" id="476157"/>
    <lineage>
        <taxon>Bacteria</taxon>
        <taxon>Pseudomonadati</taxon>
        <taxon>Pseudomonadota</taxon>
        <taxon>Alphaproteobacteria</taxon>
        <taxon>Sphingomonadales</taxon>
        <taxon>Erythrobacteraceae</taxon>
        <taxon>Altererythrobacter</taxon>
    </lineage>
</organism>
<evidence type="ECO:0000313" key="3">
    <source>
        <dbReference type="Proteomes" id="UP000320547"/>
    </source>
</evidence>
<dbReference type="SUPFAM" id="SSF53474">
    <property type="entry name" value="alpha/beta-Hydrolases"/>
    <property type="match status" value="1"/>
</dbReference>
<dbReference type="OrthoDB" id="8680283at2"/>
<dbReference type="PANTHER" id="PTHR43798">
    <property type="entry name" value="MONOACYLGLYCEROL LIPASE"/>
    <property type="match status" value="1"/>
</dbReference>
<keyword evidence="3" id="KW-1185">Reference proteome</keyword>
<name>A0A562UVE5_9SPHN</name>
<dbReference type="PANTHER" id="PTHR43798:SF33">
    <property type="entry name" value="HYDROLASE, PUTATIVE (AFU_ORTHOLOGUE AFUA_2G14860)-RELATED"/>
    <property type="match status" value="1"/>
</dbReference>
<dbReference type="GO" id="GO:0016020">
    <property type="term" value="C:membrane"/>
    <property type="evidence" value="ECO:0007669"/>
    <property type="project" value="TreeGrafter"/>
</dbReference>
<gene>
    <name evidence="2" type="ORF">JN10_1218</name>
</gene>
<dbReference type="Proteomes" id="UP000320547">
    <property type="component" value="Unassembled WGS sequence"/>
</dbReference>
<comment type="caution">
    <text evidence="2">The sequence shown here is derived from an EMBL/GenBank/DDBJ whole genome shotgun (WGS) entry which is preliminary data.</text>
</comment>
<dbReference type="STRING" id="476157.GCA_001663155_02135"/>
<evidence type="ECO:0000313" key="2">
    <source>
        <dbReference type="EMBL" id="TWJ09581.1"/>
    </source>
</evidence>
<dbReference type="Gene3D" id="3.40.50.1820">
    <property type="entry name" value="alpha/beta hydrolase"/>
    <property type="match status" value="1"/>
</dbReference>
<dbReference type="RefSeq" id="WP_067600977.1">
    <property type="nucleotide sequence ID" value="NZ_CP015963.1"/>
</dbReference>
<sequence length="320" mass="35650">MKWVLRVLGVLVALLVIAFLFFRTPDTDTAEMRAKYGGEPSQFVELPNGLTAHLRDEGARDGMPIILLHGSNADLHTWEPWVEELKADYRVIRYDQRGHGLTGAAPDEDYTLASFTKDIDLVADALGVEEFILGGNSMGGWISAGYALEHSDRLAGLILVDASGAPIQRDGPPPLGFRIAQTPVLRDVARHFMPRSIFERSLSQSVSNQEIVTDAEIDRYWELARLPGNRRATMQRFATPRVVYSEDQIEALEVPTLVMWGEEDALIPLAAGEWYAEHLPNNTFVAYPGIGHIPQQEHAAQSVDDLRQWIEQLMPAEPDA</sequence>
<evidence type="ECO:0000259" key="1">
    <source>
        <dbReference type="Pfam" id="PF00561"/>
    </source>
</evidence>
<dbReference type="AlphaFoldDB" id="A0A562UVE5"/>
<dbReference type="InterPro" id="IPR000073">
    <property type="entry name" value="AB_hydrolase_1"/>
</dbReference>
<dbReference type="Pfam" id="PF00561">
    <property type="entry name" value="Abhydrolase_1"/>
    <property type="match status" value="1"/>
</dbReference>
<protein>
    <submittedName>
        <fullName evidence="2">Pimeloyl-ACP methyl ester carboxylesterase</fullName>
    </submittedName>
</protein>
<proteinExistence type="predicted"/>
<accession>A0A562UVE5</accession>
<dbReference type="PRINTS" id="PR00111">
    <property type="entry name" value="ABHYDROLASE"/>
</dbReference>